<proteinExistence type="predicted"/>
<comment type="caution">
    <text evidence="1">The sequence shown here is derived from an EMBL/GenBank/DDBJ whole genome shotgun (WGS) entry which is preliminary data.</text>
</comment>
<dbReference type="EMBL" id="SOHQ01000021">
    <property type="protein sequence ID" value="TFD79792.1"/>
    <property type="molecule type" value="Genomic_DNA"/>
</dbReference>
<organism evidence="1 2">
    <name type="scientific">Cryobacterium psychrophilum</name>
    <dbReference type="NCBI Taxonomy" id="41988"/>
    <lineage>
        <taxon>Bacteria</taxon>
        <taxon>Bacillati</taxon>
        <taxon>Actinomycetota</taxon>
        <taxon>Actinomycetes</taxon>
        <taxon>Micrococcales</taxon>
        <taxon>Microbacteriaceae</taxon>
        <taxon>Cryobacterium</taxon>
    </lineage>
</organism>
<keyword evidence="2" id="KW-1185">Reference proteome</keyword>
<sequence>MLEMLKTYGVIFGGLIPTQALRDSGLSSHAVDALRQRAELVRVRRGWYALGASWEAMGADKRYRLVVRATAHQAGPQLVLSHHSAAVLHNLPLIGSWPSAVHALRPDSAGGSSQRLLTAHRGMPDPHQILIGGVNVTSLPRTLIDMAADSSFLVGVTMIDHVLNRETVRVAWEQHAGVRGPPPITKEMLFTELEEVRPRAGRRAAERAIAFANGLSANEGESLSRVRFAELGFEVPELQVRFEVRGHTYFVDYYWRGVRKIGEFDGDIKYTRAEVMNGRDIVGVIMAEKERENLLRPLVNSLDRWGWRLAFNATEFYRFLTKKDVPRAHGQRAL</sequence>
<dbReference type="RefSeq" id="WP_134171993.1">
    <property type="nucleotide sequence ID" value="NZ_SODI01000001.1"/>
</dbReference>
<dbReference type="OrthoDB" id="5517693at2"/>
<reference evidence="1 2" key="1">
    <citation type="submission" date="2019-03" db="EMBL/GenBank/DDBJ databases">
        <title>Genomics of glacier-inhabiting Cryobacterium strains.</title>
        <authorList>
            <person name="Liu Q."/>
            <person name="Xin Y.-H."/>
        </authorList>
    </citation>
    <scope>NUCLEOTIDE SEQUENCE [LARGE SCALE GENOMIC DNA]</scope>
    <source>
        <strain evidence="1 2">CGMCC 1.4292</strain>
    </source>
</reference>
<evidence type="ECO:0008006" key="3">
    <source>
        <dbReference type="Google" id="ProtNLM"/>
    </source>
</evidence>
<evidence type="ECO:0000313" key="2">
    <source>
        <dbReference type="Proteomes" id="UP000298218"/>
    </source>
</evidence>
<name>A0A4Y8KTD6_9MICO</name>
<dbReference type="Proteomes" id="UP000298218">
    <property type="component" value="Unassembled WGS sequence"/>
</dbReference>
<dbReference type="AlphaFoldDB" id="A0A4Y8KTD6"/>
<accession>A0A4Y8KTD6</accession>
<evidence type="ECO:0000313" key="1">
    <source>
        <dbReference type="EMBL" id="TFD79792.1"/>
    </source>
</evidence>
<gene>
    <name evidence="1" type="ORF">E3T53_07210</name>
</gene>
<protein>
    <recommendedName>
        <fullName evidence="3">Type IV toxin-antitoxin system AbiEi family antitoxin domain-containing protein</fullName>
    </recommendedName>
</protein>